<dbReference type="PANTHER" id="PTHR41260">
    <property type="entry name" value="PROTEIN ECSC"/>
    <property type="match status" value="1"/>
</dbReference>
<evidence type="ECO:0000313" key="1">
    <source>
        <dbReference type="EMBL" id="MFC3616233.1"/>
    </source>
</evidence>
<sequence>MQDIQLIHDLDPEVELDRLAAHYHRANGEGIKLLNRIGGQAEGLLERLPDPVRAGLEMGTEQALHVAVRAAQGSRRAVPDQREWVNTALSTAMGAAGGFGGLSTALWELPATTTLLLRAIQGVAAENGFDPSERNVQFDSVRVFSSAGPLEEDDGADLGFLSARVALTGNSMQRLISFVTPRLARVLGQKLAAQAVPVMGAVTGAGTNFLYARYYQQVAHVHFGLRRLSMDADIPRDRLVRDLAQRMQRLEAAKSKAT</sequence>
<dbReference type="EMBL" id="JBHRXI010000048">
    <property type="protein sequence ID" value="MFC3616233.1"/>
    <property type="molecule type" value="Genomic_DNA"/>
</dbReference>
<proteinExistence type="predicted"/>
<gene>
    <name evidence="1" type="ORF">ACFORG_21030</name>
</gene>
<keyword evidence="2" id="KW-1185">Reference proteome</keyword>
<dbReference type="Proteomes" id="UP001595629">
    <property type="component" value="Unassembled WGS sequence"/>
</dbReference>
<accession>A0ABV7TM10</accession>
<dbReference type="RefSeq" id="WP_386737539.1">
    <property type="nucleotide sequence ID" value="NZ_JBHRXI010000048.1"/>
</dbReference>
<comment type="caution">
    <text evidence="1">The sequence shown here is derived from an EMBL/GenBank/DDBJ whole genome shotgun (WGS) entry which is preliminary data.</text>
</comment>
<name>A0ABV7TM10_9RHOB</name>
<protein>
    <submittedName>
        <fullName evidence="1">EcsC family protein</fullName>
    </submittedName>
</protein>
<organism evidence="1 2">
    <name type="scientific">Lutimaribacter marinistellae</name>
    <dbReference type="NCBI Taxonomy" id="1820329"/>
    <lineage>
        <taxon>Bacteria</taxon>
        <taxon>Pseudomonadati</taxon>
        <taxon>Pseudomonadota</taxon>
        <taxon>Alphaproteobacteria</taxon>
        <taxon>Rhodobacterales</taxon>
        <taxon>Roseobacteraceae</taxon>
        <taxon>Lutimaribacter</taxon>
    </lineage>
</organism>
<reference evidence="2" key="1">
    <citation type="journal article" date="2019" name="Int. J. Syst. Evol. Microbiol.">
        <title>The Global Catalogue of Microorganisms (GCM) 10K type strain sequencing project: providing services to taxonomists for standard genome sequencing and annotation.</title>
        <authorList>
            <consortium name="The Broad Institute Genomics Platform"/>
            <consortium name="The Broad Institute Genome Sequencing Center for Infectious Disease"/>
            <person name="Wu L."/>
            <person name="Ma J."/>
        </authorList>
    </citation>
    <scope>NUCLEOTIDE SEQUENCE [LARGE SCALE GENOMIC DNA]</scope>
    <source>
        <strain evidence="2">KCTC 42911</strain>
    </source>
</reference>
<dbReference type="Pfam" id="PF12787">
    <property type="entry name" value="EcsC"/>
    <property type="match status" value="1"/>
</dbReference>
<evidence type="ECO:0000313" key="2">
    <source>
        <dbReference type="Proteomes" id="UP001595629"/>
    </source>
</evidence>
<dbReference type="PANTHER" id="PTHR41260:SF1">
    <property type="entry name" value="PROTEIN ECSC"/>
    <property type="match status" value="1"/>
</dbReference>
<dbReference type="InterPro" id="IPR024787">
    <property type="entry name" value="EcsC"/>
</dbReference>